<dbReference type="InterPro" id="IPR004147">
    <property type="entry name" value="ABC1_dom"/>
</dbReference>
<feature type="domain" description="ABC1 atypical kinase-like" evidence="3">
    <location>
        <begin position="74"/>
        <end position="315"/>
    </location>
</feature>
<dbReference type="AlphaFoldDB" id="A0A937FH28"/>
<evidence type="ECO:0000313" key="5">
    <source>
        <dbReference type="Proteomes" id="UP000623681"/>
    </source>
</evidence>
<evidence type="ECO:0000256" key="2">
    <source>
        <dbReference type="SAM" id="Phobius"/>
    </source>
</evidence>
<name>A0A937FH28_9CLOT</name>
<keyword evidence="2" id="KW-1133">Transmembrane helix</keyword>
<dbReference type="PANTHER" id="PTHR10566">
    <property type="entry name" value="CHAPERONE-ACTIVITY OF BC1 COMPLEX CABC1 -RELATED"/>
    <property type="match status" value="1"/>
</dbReference>
<proteinExistence type="inferred from homology"/>
<organism evidence="4 5">
    <name type="scientific">Clostridium paridis</name>
    <dbReference type="NCBI Taxonomy" id="2803863"/>
    <lineage>
        <taxon>Bacteria</taxon>
        <taxon>Bacillati</taxon>
        <taxon>Bacillota</taxon>
        <taxon>Clostridia</taxon>
        <taxon>Eubacteriales</taxon>
        <taxon>Clostridiaceae</taxon>
        <taxon>Clostridium</taxon>
    </lineage>
</organism>
<keyword evidence="5" id="KW-1185">Reference proteome</keyword>
<keyword evidence="2" id="KW-0812">Transmembrane</keyword>
<keyword evidence="4" id="KW-0418">Kinase</keyword>
<keyword evidence="2" id="KW-0472">Membrane</keyword>
<sequence length="533" mass="60784">MKKYTLDRFRQIISVLTYYGIGLIKDNKAEDKKKQAENFRKAFEKLGPTFIKIGQILSTRPDIVPEEYIIELKKLQNDAVKMSIEDVKNVFREEMKKEINECFLEFNEVPLASASVSQVHEGILRDGRKVVIKVQRPNIKKLMEEDMRILIRLARLIKGRIKETLVDPLEALNEIKAMTEKELDFRIEGENLKQFKENNINVIPLRVPDVVNEFSTEKILVMEKIEGYKINDKETLISKGYDLDDISQKLVSIYFKQVFKDGFFHGDPHPGNIFISEKKICFIDFGIMGEISPEIKASLNDVIIALGTKDINKIVDFILSIGVKNGKVERNVLYMDVENFLDIYLGTSLKNIKISQMLQELMLISSKNNILMPRDLVLLARSMVIFEGVITELSPNVDILTLLMNTISSGNKFFFLKDMTREELIYRAYDFAKSTFSIPTKFLELVDSVKGGRAKFLLQVEDLDKSIQALNKMVNRVVFSMIIAAMIIGSSLIIYNQGPIQIYGMSLIGLAGYFVAAILGLWLIVSIIKSGTL</sequence>
<accession>A0A937FH28</accession>
<dbReference type="InterPro" id="IPR050154">
    <property type="entry name" value="UbiB_kinase"/>
</dbReference>
<gene>
    <name evidence="4" type="ORF">JK634_06380</name>
</gene>
<dbReference type="CDD" id="cd05121">
    <property type="entry name" value="ABC1_ADCK3-like"/>
    <property type="match status" value="1"/>
</dbReference>
<dbReference type="GO" id="GO:0016301">
    <property type="term" value="F:kinase activity"/>
    <property type="evidence" value="ECO:0007669"/>
    <property type="project" value="UniProtKB-KW"/>
</dbReference>
<keyword evidence="4" id="KW-0808">Transferase</keyword>
<dbReference type="EMBL" id="JAESWA010000019">
    <property type="protein sequence ID" value="MBL4931426.1"/>
    <property type="molecule type" value="Genomic_DNA"/>
</dbReference>
<dbReference type="SUPFAM" id="SSF56112">
    <property type="entry name" value="Protein kinase-like (PK-like)"/>
    <property type="match status" value="1"/>
</dbReference>
<feature type="transmembrane region" description="Helical" evidence="2">
    <location>
        <begin position="502"/>
        <end position="525"/>
    </location>
</feature>
<protein>
    <submittedName>
        <fullName evidence="4">AarF/ABC1/UbiB kinase family protein</fullName>
    </submittedName>
</protein>
<reference evidence="4" key="1">
    <citation type="submission" date="2021-01" db="EMBL/GenBank/DDBJ databases">
        <title>Genome public.</title>
        <authorList>
            <person name="Liu C."/>
            <person name="Sun Q."/>
        </authorList>
    </citation>
    <scope>NUCLEOTIDE SEQUENCE</scope>
    <source>
        <strain evidence="4">YIM B02565</strain>
    </source>
</reference>
<dbReference type="RefSeq" id="WP_202766805.1">
    <property type="nucleotide sequence ID" value="NZ_JAESWA010000019.1"/>
</dbReference>
<comment type="similarity">
    <text evidence="1">Belongs to the protein kinase superfamily. ADCK protein kinase family.</text>
</comment>
<dbReference type="PANTHER" id="PTHR10566:SF113">
    <property type="entry name" value="PROTEIN ACTIVITY OF BC1 COMPLEX KINASE 7, CHLOROPLASTIC"/>
    <property type="match status" value="1"/>
</dbReference>
<evidence type="ECO:0000313" key="4">
    <source>
        <dbReference type="EMBL" id="MBL4931426.1"/>
    </source>
</evidence>
<dbReference type="Pfam" id="PF03109">
    <property type="entry name" value="ABC1"/>
    <property type="match status" value="1"/>
</dbReference>
<dbReference type="Proteomes" id="UP000623681">
    <property type="component" value="Unassembled WGS sequence"/>
</dbReference>
<feature type="transmembrane region" description="Helical" evidence="2">
    <location>
        <begin position="477"/>
        <end position="496"/>
    </location>
</feature>
<dbReference type="InterPro" id="IPR011009">
    <property type="entry name" value="Kinase-like_dom_sf"/>
</dbReference>
<evidence type="ECO:0000256" key="1">
    <source>
        <dbReference type="ARBA" id="ARBA00009670"/>
    </source>
</evidence>
<comment type="caution">
    <text evidence="4">The sequence shown here is derived from an EMBL/GenBank/DDBJ whole genome shotgun (WGS) entry which is preliminary data.</text>
</comment>
<evidence type="ECO:0000259" key="3">
    <source>
        <dbReference type="Pfam" id="PF03109"/>
    </source>
</evidence>